<dbReference type="EMBL" id="LMTR01000027">
    <property type="protein sequence ID" value="KWT70909.1"/>
    <property type="molecule type" value="Genomic_DNA"/>
</dbReference>
<dbReference type="SUPFAM" id="SSF47384">
    <property type="entry name" value="Homodimeric domain of signal transducing histidine kinase"/>
    <property type="match status" value="1"/>
</dbReference>
<name>A0A109BLC1_HYPSL</name>
<evidence type="ECO:0000256" key="9">
    <source>
        <dbReference type="ARBA" id="ARBA00022840"/>
    </source>
</evidence>
<dbReference type="GO" id="GO:0000155">
    <property type="term" value="F:phosphorelay sensor kinase activity"/>
    <property type="evidence" value="ECO:0007669"/>
    <property type="project" value="InterPro"/>
</dbReference>
<dbReference type="GO" id="GO:0005524">
    <property type="term" value="F:ATP binding"/>
    <property type="evidence" value="ECO:0007669"/>
    <property type="project" value="UniProtKB-KW"/>
</dbReference>
<keyword evidence="15" id="KW-1185">Reference proteome</keyword>
<evidence type="ECO:0000256" key="8">
    <source>
        <dbReference type="ARBA" id="ARBA00022777"/>
    </source>
</evidence>
<keyword evidence="6 14" id="KW-0808">Transferase</keyword>
<protein>
    <recommendedName>
        <fullName evidence="3">histidine kinase</fullName>
        <ecNumber evidence="3">2.7.13.3</ecNumber>
    </recommendedName>
</protein>
<evidence type="ECO:0000256" key="12">
    <source>
        <dbReference type="SAM" id="Phobius"/>
    </source>
</evidence>
<dbReference type="InterPro" id="IPR050351">
    <property type="entry name" value="BphY/WalK/GraS-like"/>
</dbReference>
<evidence type="ECO:0000256" key="11">
    <source>
        <dbReference type="ARBA" id="ARBA00023136"/>
    </source>
</evidence>
<evidence type="ECO:0000256" key="7">
    <source>
        <dbReference type="ARBA" id="ARBA00022741"/>
    </source>
</evidence>
<dbReference type="GO" id="GO:0004721">
    <property type="term" value="F:phosphoprotein phosphatase activity"/>
    <property type="evidence" value="ECO:0007669"/>
    <property type="project" value="TreeGrafter"/>
</dbReference>
<keyword evidence="9" id="KW-0067">ATP-binding</keyword>
<keyword evidence="12" id="KW-0812">Transmembrane</keyword>
<evidence type="ECO:0000256" key="3">
    <source>
        <dbReference type="ARBA" id="ARBA00012438"/>
    </source>
</evidence>
<comment type="subcellular location">
    <subcellularLocation>
        <location evidence="2">Cell membrane</location>
    </subcellularLocation>
</comment>
<dbReference type="GO" id="GO:0016036">
    <property type="term" value="P:cellular response to phosphate starvation"/>
    <property type="evidence" value="ECO:0007669"/>
    <property type="project" value="TreeGrafter"/>
</dbReference>
<dbReference type="CDD" id="cd00082">
    <property type="entry name" value="HisKA"/>
    <property type="match status" value="1"/>
</dbReference>
<dbReference type="OrthoDB" id="9813151at2"/>
<evidence type="ECO:0000256" key="2">
    <source>
        <dbReference type="ARBA" id="ARBA00004236"/>
    </source>
</evidence>
<dbReference type="GO" id="GO:0005886">
    <property type="term" value="C:plasma membrane"/>
    <property type="evidence" value="ECO:0007669"/>
    <property type="project" value="UniProtKB-SubCell"/>
</dbReference>
<dbReference type="InterPro" id="IPR005467">
    <property type="entry name" value="His_kinase_dom"/>
</dbReference>
<comment type="catalytic activity">
    <reaction evidence="1">
        <text>ATP + protein L-histidine = ADP + protein N-phospho-L-histidine.</text>
        <dbReference type="EC" id="2.7.13.3"/>
    </reaction>
</comment>
<keyword evidence="7" id="KW-0547">Nucleotide-binding</keyword>
<dbReference type="Gene3D" id="1.10.287.130">
    <property type="match status" value="1"/>
</dbReference>
<evidence type="ECO:0000256" key="1">
    <source>
        <dbReference type="ARBA" id="ARBA00000085"/>
    </source>
</evidence>
<dbReference type="SMART" id="SM00388">
    <property type="entry name" value="HisKA"/>
    <property type="match status" value="1"/>
</dbReference>
<keyword evidence="10" id="KW-0902">Two-component regulatory system</keyword>
<comment type="caution">
    <text evidence="14">The sequence shown here is derived from an EMBL/GenBank/DDBJ whole genome shotgun (WGS) entry which is preliminary data.</text>
</comment>
<evidence type="ECO:0000256" key="4">
    <source>
        <dbReference type="ARBA" id="ARBA00022475"/>
    </source>
</evidence>
<keyword evidence="11 12" id="KW-0472">Membrane</keyword>
<gene>
    <name evidence="14" type="ORF">APY04_0571</name>
</gene>
<dbReference type="EC" id="2.7.13.3" evidence="3"/>
<sequence>MSIGSGFTSIRWAERRVEAEAWLRERWAAAKLRLAQRTMPIAAAAIIFMMLMLTGSLSGLAAIGGLASMLLAAAVWPLDWSGADAPGVEVPAIAGRRIGDGERSGWRAVIDAIPTAALALDANGDLLHHNRLAAEMFPKIRDGAPMSKISRSPDLLVAIDQLLVGSEDRIDVELVDRVPVERRLEATVSRLAPIDRASPPHVLVTFRDMTEEDRLGQMRSDFIANASHELRTPLASLRGFVETLQGPAREDANARERFLKLMAVQAERMTRLIDDLLSLSRVEMRAHLPPRGIAELNETASYVCQSLEPIAEAQRATVVLVSDVETARIRGDREEIVQVLQNLIQNAIKYGRSGGTIEVRVGREARPDASAARVWVSVTDEGHGIAAEHLPRLTERFYRVSAISSREKGGTGLGLAIVKHILNRHRADLRISSKIGVGSTFTASFEELGAGG</sequence>
<proteinExistence type="predicted"/>
<dbReference type="FunFam" id="3.30.565.10:FF:000006">
    <property type="entry name" value="Sensor histidine kinase WalK"/>
    <property type="match status" value="1"/>
</dbReference>
<dbReference type="PANTHER" id="PTHR45453:SF1">
    <property type="entry name" value="PHOSPHATE REGULON SENSOR PROTEIN PHOR"/>
    <property type="match status" value="1"/>
</dbReference>
<keyword evidence="4" id="KW-1003">Cell membrane</keyword>
<organism evidence="14 15">
    <name type="scientific">Hyphomicrobium sulfonivorans</name>
    <dbReference type="NCBI Taxonomy" id="121290"/>
    <lineage>
        <taxon>Bacteria</taxon>
        <taxon>Pseudomonadati</taxon>
        <taxon>Pseudomonadota</taxon>
        <taxon>Alphaproteobacteria</taxon>
        <taxon>Hyphomicrobiales</taxon>
        <taxon>Hyphomicrobiaceae</taxon>
        <taxon>Hyphomicrobium</taxon>
    </lineage>
</organism>
<dbReference type="RefSeq" id="WP_068459485.1">
    <property type="nucleotide sequence ID" value="NZ_LMTR01000027.1"/>
</dbReference>
<evidence type="ECO:0000256" key="10">
    <source>
        <dbReference type="ARBA" id="ARBA00023012"/>
    </source>
</evidence>
<keyword evidence="12" id="KW-1133">Transmembrane helix</keyword>
<keyword evidence="5" id="KW-0597">Phosphoprotein</keyword>
<evidence type="ECO:0000313" key="14">
    <source>
        <dbReference type="EMBL" id="KWT70909.1"/>
    </source>
</evidence>
<dbReference type="Gene3D" id="3.30.565.10">
    <property type="entry name" value="Histidine kinase-like ATPase, C-terminal domain"/>
    <property type="match status" value="1"/>
</dbReference>
<dbReference type="InterPro" id="IPR036890">
    <property type="entry name" value="HATPase_C_sf"/>
</dbReference>
<dbReference type="PATRIC" id="fig|121290.4.peg.1042"/>
<dbReference type="PANTHER" id="PTHR45453">
    <property type="entry name" value="PHOSPHATE REGULON SENSOR PROTEIN PHOR"/>
    <property type="match status" value="1"/>
</dbReference>
<dbReference type="PROSITE" id="PS50109">
    <property type="entry name" value="HIS_KIN"/>
    <property type="match status" value="1"/>
</dbReference>
<dbReference type="SUPFAM" id="SSF55874">
    <property type="entry name" value="ATPase domain of HSP90 chaperone/DNA topoisomerase II/histidine kinase"/>
    <property type="match status" value="1"/>
</dbReference>
<dbReference type="InterPro" id="IPR003594">
    <property type="entry name" value="HATPase_dom"/>
</dbReference>
<dbReference type="Pfam" id="PF00512">
    <property type="entry name" value="HisKA"/>
    <property type="match status" value="1"/>
</dbReference>
<dbReference type="Proteomes" id="UP000059074">
    <property type="component" value="Unassembled WGS sequence"/>
</dbReference>
<feature type="transmembrane region" description="Helical" evidence="12">
    <location>
        <begin position="41"/>
        <end position="71"/>
    </location>
</feature>
<dbReference type="STRING" id="121290.APY04_0571"/>
<evidence type="ECO:0000313" key="15">
    <source>
        <dbReference type="Proteomes" id="UP000059074"/>
    </source>
</evidence>
<dbReference type="InterPro" id="IPR003661">
    <property type="entry name" value="HisK_dim/P_dom"/>
</dbReference>
<dbReference type="Pfam" id="PF02518">
    <property type="entry name" value="HATPase_c"/>
    <property type="match status" value="1"/>
</dbReference>
<evidence type="ECO:0000259" key="13">
    <source>
        <dbReference type="PROSITE" id="PS50109"/>
    </source>
</evidence>
<feature type="domain" description="Histidine kinase" evidence="13">
    <location>
        <begin position="225"/>
        <end position="449"/>
    </location>
</feature>
<keyword evidence="8" id="KW-0418">Kinase</keyword>
<accession>A0A109BLC1</accession>
<dbReference type="InterPro" id="IPR036097">
    <property type="entry name" value="HisK_dim/P_sf"/>
</dbReference>
<dbReference type="SMART" id="SM00387">
    <property type="entry name" value="HATPase_c"/>
    <property type="match status" value="1"/>
</dbReference>
<reference evidence="14 15" key="1">
    <citation type="submission" date="2015-10" db="EMBL/GenBank/DDBJ databases">
        <title>Transcriptomic analysis of a linuron degrading triple-species bacterial consortium.</title>
        <authorList>
            <person name="Albers P."/>
        </authorList>
    </citation>
    <scope>NUCLEOTIDE SEQUENCE [LARGE SCALE GENOMIC DNA]</scope>
    <source>
        <strain evidence="14 15">WDL6</strain>
    </source>
</reference>
<dbReference type="InterPro" id="IPR004358">
    <property type="entry name" value="Sig_transdc_His_kin-like_C"/>
</dbReference>
<dbReference type="FunFam" id="1.10.287.130:FF:000008">
    <property type="entry name" value="Two-component sensor histidine kinase"/>
    <property type="match status" value="1"/>
</dbReference>
<evidence type="ECO:0000256" key="6">
    <source>
        <dbReference type="ARBA" id="ARBA00022679"/>
    </source>
</evidence>
<dbReference type="PRINTS" id="PR00344">
    <property type="entry name" value="BCTRLSENSOR"/>
</dbReference>
<dbReference type="AlphaFoldDB" id="A0A109BLC1"/>
<evidence type="ECO:0000256" key="5">
    <source>
        <dbReference type="ARBA" id="ARBA00022553"/>
    </source>
</evidence>